<accession>A0AAJ3NLL5</accession>
<organism evidence="2 3">
    <name type="scientific">Mycobacterium saskatchewanense</name>
    <dbReference type="NCBI Taxonomy" id="220927"/>
    <lineage>
        <taxon>Bacteria</taxon>
        <taxon>Bacillati</taxon>
        <taxon>Actinomycetota</taxon>
        <taxon>Actinomycetes</taxon>
        <taxon>Mycobacteriales</taxon>
        <taxon>Mycobacteriaceae</taxon>
        <taxon>Mycobacterium</taxon>
        <taxon>Mycobacterium simiae complex</taxon>
    </lineage>
</organism>
<feature type="compositionally biased region" description="Low complexity" evidence="1">
    <location>
        <begin position="15"/>
        <end position="32"/>
    </location>
</feature>
<protein>
    <submittedName>
        <fullName evidence="2">Uncharacterized protein</fullName>
    </submittedName>
</protein>
<name>A0AAJ3NLL5_9MYCO</name>
<dbReference type="RefSeq" id="WP_085257579.1">
    <property type="nucleotide sequence ID" value="NZ_AP022573.1"/>
</dbReference>
<comment type="caution">
    <text evidence="2">The sequence shown here is derived from an EMBL/GenBank/DDBJ whole genome shotgun (WGS) entry which is preliminary data.</text>
</comment>
<evidence type="ECO:0000313" key="3">
    <source>
        <dbReference type="Proteomes" id="UP000193387"/>
    </source>
</evidence>
<feature type="region of interest" description="Disordered" evidence="1">
    <location>
        <begin position="1"/>
        <end position="94"/>
    </location>
</feature>
<dbReference type="EMBL" id="LQPR01000055">
    <property type="protein sequence ID" value="ORW68057.1"/>
    <property type="molecule type" value="Genomic_DNA"/>
</dbReference>
<reference evidence="2 3" key="1">
    <citation type="submission" date="2016-01" db="EMBL/GenBank/DDBJ databases">
        <title>The new phylogeny of the genus Mycobacterium.</title>
        <authorList>
            <person name="Tarcisio F."/>
            <person name="Conor M."/>
            <person name="Antonella G."/>
            <person name="Elisabetta G."/>
            <person name="Giulia F.S."/>
            <person name="Sara T."/>
            <person name="Anna F."/>
            <person name="Clotilde B."/>
            <person name="Roberto B."/>
            <person name="Veronica D.S."/>
            <person name="Fabio R."/>
            <person name="Monica P."/>
            <person name="Olivier J."/>
            <person name="Enrico T."/>
            <person name="Nicola S."/>
        </authorList>
    </citation>
    <scope>NUCLEOTIDE SEQUENCE [LARGE SCALE GENOMIC DNA]</scope>
    <source>
        <strain evidence="2 3">DSM 44616</strain>
    </source>
</reference>
<evidence type="ECO:0000313" key="2">
    <source>
        <dbReference type="EMBL" id="ORW68057.1"/>
    </source>
</evidence>
<keyword evidence="3" id="KW-1185">Reference proteome</keyword>
<gene>
    <name evidence="2" type="ORF">AWC23_21750</name>
</gene>
<proteinExistence type="predicted"/>
<feature type="compositionally biased region" description="Polar residues" evidence="1">
    <location>
        <begin position="71"/>
        <end position="86"/>
    </location>
</feature>
<evidence type="ECO:0000256" key="1">
    <source>
        <dbReference type="SAM" id="MobiDB-lite"/>
    </source>
</evidence>
<dbReference type="AlphaFoldDB" id="A0AAJ3NLL5"/>
<sequence length="149" mass="15240">MAVAIGCAQGGNPPTAVGSPSVTATTTAPASGNNRCAQAEIGPQQFTGDWNEQGGPTVITLGADGTLASRGGSSNESGTWSYQPWASTPGKDAMPAGEDNECVLWLHWVVPAPPTDLVYVPLRITGTALELSYVGRGNTVTWVRPGNGS</sequence>
<dbReference type="Proteomes" id="UP000193387">
    <property type="component" value="Unassembled WGS sequence"/>
</dbReference>